<keyword evidence="1" id="KW-0067">ATP-binding</keyword>
<dbReference type="EC" id="2.7.1.170" evidence="1"/>
<dbReference type="EMBL" id="JAAMOZ010000003">
    <property type="protein sequence ID" value="NIH58344.1"/>
    <property type="molecule type" value="Genomic_DNA"/>
</dbReference>
<keyword evidence="1" id="KW-0119">Carbohydrate metabolism</keyword>
<dbReference type="PANTHER" id="PTHR30605:SF0">
    <property type="entry name" value="ANHYDRO-N-ACETYLMURAMIC ACID KINASE"/>
    <property type="match status" value="1"/>
</dbReference>
<proteinExistence type="inferred from homology"/>
<keyword evidence="3" id="KW-1185">Reference proteome</keyword>
<dbReference type="RefSeq" id="WP_167170556.1">
    <property type="nucleotide sequence ID" value="NZ_BAAAOO010000004.1"/>
</dbReference>
<organism evidence="2 3">
    <name type="scientific">Brooklawnia cerclae</name>
    <dbReference type="NCBI Taxonomy" id="349934"/>
    <lineage>
        <taxon>Bacteria</taxon>
        <taxon>Bacillati</taxon>
        <taxon>Actinomycetota</taxon>
        <taxon>Actinomycetes</taxon>
        <taxon>Propionibacteriales</taxon>
        <taxon>Propionibacteriaceae</taxon>
        <taxon>Brooklawnia</taxon>
    </lineage>
</organism>
<comment type="function">
    <text evidence="1">Catalyzes the specific phosphorylation of 1,6-anhydro-N-acetylmuramic acid (anhMurNAc) with the simultaneous cleavage of the 1,6-anhydro ring, generating MurNAc-6-P. Is required for the utilization of anhMurNAc either imported from the medium or derived from its own cell wall murein, and thus plays a role in cell wall recycling.</text>
</comment>
<reference evidence="2 3" key="1">
    <citation type="submission" date="2020-02" db="EMBL/GenBank/DDBJ databases">
        <title>Sequencing the genomes of 1000 actinobacteria strains.</title>
        <authorList>
            <person name="Klenk H.-P."/>
        </authorList>
    </citation>
    <scope>NUCLEOTIDE SEQUENCE [LARGE SCALE GENOMIC DNA]</scope>
    <source>
        <strain evidence="2 3">DSM 19609</strain>
    </source>
</reference>
<gene>
    <name evidence="1" type="primary">anmK</name>
    <name evidence="2" type="ORF">FB473_003039</name>
</gene>
<comment type="similarity">
    <text evidence="1">Belongs to the anhydro-N-acetylmuramic acid kinase family.</text>
</comment>
<dbReference type="Proteomes" id="UP000749311">
    <property type="component" value="Unassembled WGS sequence"/>
</dbReference>
<evidence type="ECO:0000313" key="2">
    <source>
        <dbReference type="EMBL" id="NIH58344.1"/>
    </source>
</evidence>
<evidence type="ECO:0000256" key="1">
    <source>
        <dbReference type="HAMAP-Rule" id="MF_01270"/>
    </source>
</evidence>
<comment type="caution">
    <text evidence="2">The sequence shown here is derived from an EMBL/GenBank/DDBJ whole genome shotgun (WGS) entry which is preliminary data.</text>
</comment>
<dbReference type="HAMAP" id="MF_01270">
    <property type="entry name" value="AnhMurNAc_kinase"/>
    <property type="match status" value="1"/>
</dbReference>
<dbReference type="Gene3D" id="3.30.420.40">
    <property type="match status" value="2"/>
</dbReference>
<dbReference type="Pfam" id="PF03702">
    <property type="entry name" value="AnmK"/>
    <property type="match status" value="1"/>
</dbReference>
<evidence type="ECO:0000313" key="3">
    <source>
        <dbReference type="Proteomes" id="UP000749311"/>
    </source>
</evidence>
<keyword evidence="1 2" id="KW-0808">Transferase</keyword>
<dbReference type="PANTHER" id="PTHR30605">
    <property type="entry name" value="ANHYDRO-N-ACETYLMURAMIC ACID KINASE"/>
    <property type="match status" value="1"/>
</dbReference>
<dbReference type="NCBIfam" id="NF007146">
    <property type="entry name" value="PRK09585.2-6"/>
    <property type="match status" value="1"/>
</dbReference>
<dbReference type="SUPFAM" id="SSF53067">
    <property type="entry name" value="Actin-like ATPase domain"/>
    <property type="match status" value="1"/>
</dbReference>
<keyword evidence="1 2" id="KW-0418">Kinase</keyword>
<dbReference type="InterPro" id="IPR005338">
    <property type="entry name" value="Anhydro_N_Ac-Mur_kinase"/>
</dbReference>
<comment type="pathway">
    <text evidence="1">Amino-sugar metabolism; 1,6-anhydro-N-acetylmuramate degradation.</text>
</comment>
<name>A0ABX0SJ33_9ACTN</name>
<protein>
    <recommendedName>
        <fullName evidence="1">Anhydro-N-acetylmuramic acid kinase</fullName>
        <ecNumber evidence="1">2.7.1.170</ecNumber>
    </recommendedName>
    <alternativeName>
        <fullName evidence="1">AnhMurNAc kinase</fullName>
    </alternativeName>
</protein>
<sequence length="383" mass="39826">MKVLGVLSGTSMDAIDLAVADFQADGEVLRLRPIGHAERPWPADLRSDLLGALPPATSNVATWCRLETEAGKAFGAAARWATEEFGPVDLISSHGQTLYHWVEGGRALGSLQIGNPAWIHAATGVPVVSDLRSADIAAGGQGAPLASTLDTLWLGDVPSAALNLGGIANVTVVGPGRVPTSADTGPANCLLDAAAQRWHGLPSDIDGALARSGRVDDAALTTLLTDPYYALDWPKSTGREYFHAHYVEQLLGDRTPRGGDLFATLTELTAVTVADAITAAGGVERVVASGGGLRNPALVDRLRAHLRVPLVSSTEMGLPSDAKEAYLFALLGYLSVNGLPGTVAGATGARHPAVLGSLTPPVGRLVHACRPVRRVEINGQEDH</sequence>
<keyword evidence="1" id="KW-0547">Nucleotide-binding</keyword>
<accession>A0ABX0SJ33</accession>
<comment type="catalytic activity">
    <reaction evidence="1">
        <text>1,6-anhydro-N-acetyl-beta-muramate + ATP + H2O = N-acetyl-D-muramate 6-phosphate + ADP + H(+)</text>
        <dbReference type="Rhea" id="RHEA:24952"/>
        <dbReference type="ChEBI" id="CHEBI:15377"/>
        <dbReference type="ChEBI" id="CHEBI:15378"/>
        <dbReference type="ChEBI" id="CHEBI:30616"/>
        <dbReference type="ChEBI" id="CHEBI:58690"/>
        <dbReference type="ChEBI" id="CHEBI:58722"/>
        <dbReference type="ChEBI" id="CHEBI:456216"/>
        <dbReference type="EC" id="2.7.1.170"/>
    </reaction>
</comment>
<comment type="pathway">
    <text evidence="1">Cell wall biogenesis; peptidoglycan recycling.</text>
</comment>
<dbReference type="InterPro" id="IPR043129">
    <property type="entry name" value="ATPase_NBD"/>
</dbReference>
<dbReference type="GO" id="GO:0016301">
    <property type="term" value="F:kinase activity"/>
    <property type="evidence" value="ECO:0007669"/>
    <property type="project" value="UniProtKB-KW"/>
</dbReference>
<feature type="binding site" evidence="1">
    <location>
        <begin position="9"/>
        <end position="16"/>
    </location>
    <ligand>
        <name>ATP</name>
        <dbReference type="ChEBI" id="CHEBI:30616"/>
    </ligand>
</feature>